<proteinExistence type="predicted"/>
<dbReference type="Proteomes" id="UP000051530">
    <property type="component" value="Unassembled WGS sequence"/>
</dbReference>
<dbReference type="VEuPathDB" id="MicrosporidiaDB:M153_40250001"/>
<evidence type="ECO:0000313" key="3">
    <source>
        <dbReference type="Proteomes" id="UP000051530"/>
    </source>
</evidence>
<dbReference type="EMBL" id="LGUB01000795">
    <property type="protein sequence ID" value="KRH92614.1"/>
    <property type="molecule type" value="Genomic_DNA"/>
</dbReference>
<sequence>GGKKGLHDHAESLNSKLTGSSKKEKTSSKKSAKLKEKATVEAK</sequence>
<dbReference type="AlphaFoldDB" id="A0A0R0LT39"/>
<accession>A0A0R0LT39</accession>
<feature type="compositionally biased region" description="Basic and acidic residues" evidence="1">
    <location>
        <begin position="21"/>
        <end position="43"/>
    </location>
</feature>
<feature type="compositionally biased region" description="Basic and acidic residues" evidence="1">
    <location>
        <begin position="1"/>
        <end position="11"/>
    </location>
</feature>
<feature type="region of interest" description="Disordered" evidence="1">
    <location>
        <begin position="1"/>
        <end position="43"/>
    </location>
</feature>
<feature type="non-terminal residue" evidence="2">
    <location>
        <position position="1"/>
    </location>
</feature>
<protein>
    <submittedName>
        <fullName evidence="2">Uncharacterized protein</fullName>
    </submittedName>
</protein>
<keyword evidence="3" id="KW-1185">Reference proteome</keyword>
<gene>
    <name evidence="2" type="ORF">M153_40250001</name>
</gene>
<reference evidence="2 3" key="1">
    <citation type="submission" date="2015-07" db="EMBL/GenBank/DDBJ databases">
        <title>The genome of Pseudoloma neurophilia, a relevant intracellular parasite of the zebrafish.</title>
        <authorList>
            <person name="Ndikumana S."/>
            <person name="Pelin A."/>
            <person name="Sanders J."/>
            <person name="Corradi N."/>
        </authorList>
    </citation>
    <scope>NUCLEOTIDE SEQUENCE [LARGE SCALE GENOMIC DNA]</scope>
    <source>
        <strain evidence="2 3">MK1</strain>
    </source>
</reference>
<evidence type="ECO:0000313" key="2">
    <source>
        <dbReference type="EMBL" id="KRH92614.1"/>
    </source>
</evidence>
<evidence type="ECO:0000256" key="1">
    <source>
        <dbReference type="SAM" id="MobiDB-lite"/>
    </source>
</evidence>
<organism evidence="2 3">
    <name type="scientific">Pseudoloma neurophilia</name>
    <dbReference type="NCBI Taxonomy" id="146866"/>
    <lineage>
        <taxon>Eukaryota</taxon>
        <taxon>Fungi</taxon>
        <taxon>Fungi incertae sedis</taxon>
        <taxon>Microsporidia</taxon>
        <taxon>Pseudoloma</taxon>
    </lineage>
</organism>
<name>A0A0R0LT39_9MICR</name>
<comment type="caution">
    <text evidence="2">The sequence shown here is derived from an EMBL/GenBank/DDBJ whole genome shotgun (WGS) entry which is preliminary data.</text>
</comment>